<evidence type="ECO:0000313" key="3">
    <source>
        <dbReference type="Proteomes" id="UP001199363"/>
    </source>
</evidence>
<reference evidence="2" key="1">
    <citation type="submission" date="2021-10" db="EMBL/GenBank/DDBJ databases">
        <title>Collection of gut derived symbiotic bacterial strains cultured from healthy donors.</title>
        <authorList>
            <person name="Lin H."/>
            <person name="Littmann E."/>
            <person name="Kohout C."/>
            <person name="Pamer E.G."/>
        </authorList>
    </citation>
    <scope>NUCLEOTIDE SEQUENCE</scope>
    <source>
        <strain evidence="2">DFI.1.167</strain>
    </source>
</reference>
<evidence type="ECO:0000256" key="1">
    <source>
        <dbReference type="SAM" id="SignalP"/>
    </source>
</evidence>
<dbReference type="Proteomes" id="UP001199363">
    <property type="component" value="Unassembled WGS sequence"/>
</dbReference>
<comment type="caution">
    <text evidence="2">The sequence shown here is derived from an EMBL/GenBank/DDBJ whole genome shotgun (WGS) entry which is preliminary data.</text>
</comment>
<sequence length="104" mass="12089">MKKKLLSLVTVFSFVSCLVSCSNEKVVNNNNYSEQEKAKIEALMKLFDSYGWELDTTVSIEQRDKELLEMDYERAKTFLEYMSNGIEFDNFEPTTPSGKIRQKP</sequence>
<dbReference type="RefSeq" id="WP_005853434.1">
    <property type="nucleotide sequence ID" value="NZ_CAXSOO010000001.1"/>
</dbReference>
<dbReference type="PROSITE" id="PS51257">
    <property type="entry name" value="PROKAR_LIPOPROTEIN"/>
    <property type="match status" value="1"/>
</dbReference>
<name>A0AAP3KGB1_PHOVU</name>
<proteinExistence type="predicted"/>
<accession>A0AAP3KGB1</accession>
<organism evidence="2 3">
    <name type="scientific">Phocaeicola vulgatus</name>
    <name type="common">Bacteroides vulgatus</name>
    <dbReference type="NCBI Taxonomy" id="821"/>
    <lineage>
        <taxon>Bacteria</taxon>
        <taxon>Pseudomonadati</taxon>
        <taxon>Bacteroidota</taxon>
        <taxon>Bacteroidia</taxon>
        <taxon>Bacteroidales</taxon>
        <taxon>Bacteroidaceae</taxon>
        <taxon>Phocaeicola</taxon>
    </lineage>
</organism>
<feature type="signal peptide" evidence="1">
    <location>
        <begin position="1"/>
        <end position="22"/>
    </location>
</feature>
<gene>
    <name evidence="2" type="ORF">LI282_13905</name>
</gene>
<feature type="chain" id="PRO_5042935280" evidence="1">
    <location>
        <begin position="23"/>
        <end position="104"/>
    </location>
</feature>
<protein>
    <submittedName>
        <fullName evidence="2">Uncharacterized protein</fullName>
    </submittedName>
</protein>
<keyword evidence="1" id="KW-0732">Signal</keyword>
<dbReference type="AlphaFoldDB" id="A0AAP3KGB1"/>
<dbReference type="EMBL" id="JAJCQG010000045">
    <property type="protein sequence ID" value="MCB7282121.1"/>
    <property type="molecule type" value="Genomic_DNA"/>
</dbReference>
<evidence type="ECO:0000313" key="2">
    <source>
        <dbReference type="EMBL" id="MCB7282121.1"/>
    </source>
</evidence>